<feature type="compositionally biased region" description="Pro residues" evidence="1">
    <location>
        <begin position="30"/>
        <end position="44"/>
    </location>
</feature>
<dbReference type="EMBL" id="LNQE01001572">
    <property type="protein sequence ID" value="KUG15232.1"/>
    <property type="molecule type" value="Genomic_DNA"/>
</dbReference>
<dbReference type="AlphaFoldDB" id="A0A0W8F2X2"/>
<proteinExistence type="predicted"/>
<comment type="caution">
    <text evidence="2">The sequence shown here is derived from an EMBL/GenBank/DDBJ whole genome shotgun (WGS) entry which is preliminary data.</text>
</comment>
<name>A0A0W8F2X2_9ZZZZ</name>
<sequence>MTGHENPAPFLPLSFLGRSTQAFRGGDTLAPPPVSPREIPGPPA</sequence>
<protein>
    <submittedName>
        <fullName evidence="2">Uncharacterized protein</fullName>
    </submittedName>
</protein>
<organism evidence="2">
    <name type="scientific">hydrocarbon metagenome</name>
    <dbReference type="NCBI Taxonomy" id="938273"/>
    <lineage>
        <taxon>unclassified sequences</taxon>
        <taxon>metagenomes</taxon>
        <taxon>ecological metagenomes</taxon>
    </lineage>
</organism>
<evidence type="ECO:0000313" key="2">
    <source>
        <dbReference type="EMBL" id="KUG15232.1"/>
    </source>
</evidence>
<feature type="region of interest" description="Disordered" evidence="1">
    <location>
        <begin position="19"/>
        <end position="44"/>
    </location>
</feature>
<evidence type="ECO:0000256" key="1">
    <source>
        <dbReference type="SAM" id="MobiDB-lite"/>
    </source>
</evidence>
<gene>
    <name evidence="2" type="ORF">ASZ90_015108</name>
</gene>
<reference evidence="2" key="1">
    <citation type="journal article" date="2015" name="Proc. Natl. Acad. Sci. U.S.A.">
        <title>Networks of energetic and metabolic interactions define dynamics in microbial communities.</title>
        <authorList>
            <person name="Embree M."/>
            <person name="Liu J.K."/>
            <person name="Al-Bassam M.M."/>
            <person name="Zengler K."/>
        </authorList>
    </citation>
    <scope>NUCLEOTIDE SEQUENCE</scope>
</reference>
<accession>A0A0W8F2X2</accession>